<name>A0A3B0Z4Q0_9ZZZZ</name>
<gene>
    <name evidence="16" type="ORF">MNBD_GAMMA16-2298</name>
</gene>
<dbReference type="Pfam" id="PF02096">
    <property type="entry name" value="60KD_IMP"/>
    <property type="match status" value="1"/>
</dbReference>
<dbReference type="GO" id="GO:0032977">
    <property type="term" value="F:membrane insertase activity"/>
    <property type="evidence" value="ECO:0007669"/>
    <property type="project" value="InterPro"/>
</dbReference>
<keyword evidence="5" id="KW-1003">Cell membrane</keyword>
<dbReference type="NCBIfam" id="TIGR03593">
    <property type="entry name" value="yidC_nterm"/>
    <property type="match status" value="1"/>
</dbReference>
<dbReference type="PANTHER" id="PTHR12428:SF65">
    <property type="entry name" value="CYTOCHROME C OXIDASE ASSEMBLY PROTEIN COX18, MITOCHONDRIAL"/>
    <property type="match status" value="1"/>
</dbReference>
<evidence type="ECO:0000259" key="14">
    <source>
        <dbReference type="Pfam" id="PF02096"/>
    </source>
</evidence>
<feature type="transmembrane region" description="Helical" evidence="13">
    <location>
        <begin position="370"/>
        <end position="399"/>
    </location>
</feature>
<dbReference type="InterPro" id="IPR047196">
    <property type="entry name" value="YidC_ALB_C"/>
</dbReference>
<feature type="transmembrane region" description="Helical" evidence="13">
    <location>
        <begin position="523"/>
        <end position="548"/>
    </location>
</feature>
<dbReference type="PRINTS" id="PR00701">
    <property type="entry name" value="60KDINNERMP"/>
</dbReference>
<dbReference type="InterPro" id="IPR038221">
    <property type="entry name" value="YidC_periplasmic_sf"/>
</dbReference>
<dbReference type="PANTHER" id="PTHR12428">
    <property type="entry name" value="OXA1"/>
    <property type="match status" value="1"/>
</dbReference>
<dbReference type="GO" id="GO:0051205">
    <property type="term" value="P:protein insertion into membrane"/>
    <property type="evidence" value="ECO:0007669"/>
    <property type="project" value="TreeGrafter"/>
</dbReference>
<dbReference type="GO" id="GO:0005886">
    <property type="term" value="C:plasma membrane"/>
    <property type="evidence" value="ECO:0007669"/>
    <property type="project" value="UniProtKB-SubCell"/>
</dbReference>
<keyword evidence="7" id="KW-0653">Protein transport</keyword>
<dbReference type="EMBL" id="UOFO01000094">
    <property type="protein sequence ID" value="VAW86511.1"/>
    <property type="molecule type" value="Genomic_DNA"/>
</dbReference>
<dbReference type="Gene3D" id="2.70.98.90">
    <property type="match status" value="1"/>
</dbReference>
<keyword evidence="10" id="KW-0143">Chaperone</keyword>
<evidence type="ECO:0000256" key="10">
    <source>
        <dbReference type="ARBA" id="ARBA00023186"/>
    </source>
</evidence>
<proteinExistence type="inferred from homology"/>
<comment type="subcellular location">
    <subcellularLocation>
        <location evidence="1">Cell inner membrane</location>
        <topology evidence="1">Multi-pass membrane protein</topology>
    </subcellularLocation>
</comment>
<reference evidence="16" key="1">
    <citation type="submission" date="2018-06" db="EMBL/GenBank/DDBJ databases">
        <authorList>
            <person name="Zhirakovskaya E."/>
        </authorList>
    </citation>
    <scope>NUCLEOTIDE SEQUENCE</scope>
</reference>
<keyword evidence="9 13" id="KW-0472">Membrane</keyword>
<dbReference type="InterPro" id="IPR028055">
    <property type="entry name" value="YidC/Oxa/ALB_C"/>
</dbReference>
<keyword evidence="4" id="KW-0813">Transport</keyword>
<evidence type="ECO:0000313" key="16">
    <source>
        <dbReference type="EMBL" id="VAW86511.1"/>
    </source>
</evidence>
<evidence type="ECO:0000256" key="1">
    <source>
        <dbReference type="ARBA" id="ARBA00004429"/>
    </source>
</evidence>
<dbReference type="CDD" id="cd20070">
    <property type="entry name" value="5TM_YidC_Alb3"/>
    <property type="match status" value="1"/>
</dbReference>
<dbReference type="CDD" id="cd19961">
    <property type="entry name" value="EcYidC-like_peri"/>
    <property type="match status" value="1"/>
</dbReference>
<evidence type="ECO:0000256" key="12">
    <source>
        <dbReference type="ARBA" id="ARBA00033342"/>
    </source>
</evidence>
<evidence type="ECO:0000256" key="13">
    <source>
        <dbReference type="SAM" id="Phobius"/>
    </source>
</evidence>
<dbReference type="NCBIfam" id="NF002352">
    <property type="entry name" value="PRK01318.1-3"/>
    <property type="match status" value="1"/>
</dbReference>
<dbReference type="AlphaFoldDB" id="A0A3B0Z4Q0"/>
<keyword evidence="8 13" id="KW-1133">Transmembrane helix</keyword>
<evidence type="ECO:0000256" key="9">
    <source>
        <dbReference type="ARBA" id="ARBA00023136"/>
    </source>
</evidence>
<evidence type="ECO:0000256" key="4">
    <source>
        <dbReference type="ARBA" id="ARBA00022448"/>
    </source>
</evidence>
<dbReference type="InterPro" id="IPR019998">
    <property type="entry name" value="Membr_insert_YidC"/>
</dbReference>
<evidence type="ECO:0000256" key="3">
    <source>
        <dbReference type="ARBA" id="ARBA00015325"/>
    </source>
</evidence>
<dbReference type="NCBIfam" id="TIGR03592">
    <property type="entry name" value="yidC_oxa1_cterm"/>
    <property type="match status" value="1"/>
</dbReference>
<evidence type="ECO:0000256" key="2">
    <source>
        <dbReference type="ARBA" id="ARBA00010527"/>
    </source>
</evidence>
<evidence type="ECO:0000259" key="15">
    <source>
        <dbReference type="Pfam" id="PF14849"/>
    </source>
</evidence>
<dbReference type="PRINTS" id="PR01900">
    <property type="entry name" value="YIDCPROTEIN"/>
</dbReference>
<accession>A0A3B0Z4Q0</accession>
<evidence type="ECO:0000256" key="5">
    <source>
        <dbReference type="ARBA" id="ARBA00022475"/>
    </source>
</evidence>
<dbReference type="NCBIfam" id="NF002353">
    <property type="entry name" value="PRK01318.1-4"/>
    <property type="match status" value="1"/>
</dbReference>
<sequence length="585" mass="65400">MDNLRLILLMGLSLVVILLWEAWQDDFNTPDKPVVAAASIGIPVENQIVDSFVNSSGESKPPLTTAEVAPIPTNAVPSQSNRPLTTAPTNLGLTALKSDKRITVETDVFTIEIDTIGGDLRQALLNNYPVHVDEPENKFSFLSDKVPPLFVAQTGLLSSGEAPNHTARFTAKKTHYVMGPSENSLTIPLTWKGENLTVVKTYTFHKGNYSVDVDYTVTNHSAQAWQGRQYRQLQRSSLEVGGSAFIYTFTGGVIYSEAEKYEKISFGDMEDEDLARTIVGGWVAMIQHYFVTAWVPDQKETNFFYSKSAGEDRYVLGMISSDITIAAGESTLLTNKIYLGPKDQDALGALAPGLELTVDYGFLTIIAKPLFWLLTFIHDFVGNWGISIAILTLIIKLVFYKLSATSYRSMANMRLLTPKVTQIRERFGDDRQRMSKAMMDLYKKEKINPLGGCLPMLVQIPVFIALYWVLLESVEIRQAPFILWINDLSSKDPFYVLPLLMGATMFIQQKLHPPPADPIQAKVMMALPFIFTLFFAFFPAGLVLYWVVNNSLSILQQWYILDKVEKENAQAEKDKAKAKAKKAKS</sequence>
<dbReference type="HAMAP" id="MF_01810">
    <property type="entry name" value="YidC_type1"/>
    <property type="match status" value="1"/>
</dbReference>
<comment type="similarity">
    <text evidence="2">Belongs to the OXA1/ALB3/YidC family. Type 1 subfamily.</text>
</comment>
<dbReference type="GO" id="GO:0015031">
    <property type="term" value="P:protein transport"/>
    <property type="evidence" value="ECO:0007669"/>
    <property type="project" value="UniProtKB-KW"/>
</dbReference>
<dbReference type="InterPro" id="IPR001708">
    <property type="entry name" value="YidC/ALB3/OXA1/COX18"/>
</dbReference>
<keyword evidence="6 13" id="KW-0812">Transmembrane</keyword>
<evidence type="ECO:0000256" key="11">
    <source>
        <dbReference type="ARBA" id="ARBA00033245"/>
    </source>
</evidence>
<dbReference type="Pfam" id="PF14849">
    <property type="entry name" value="YidC_periplas"/>
    <property type="match status" value="1"/>
</dbReference>
<evidence type="ECO:0000256" key="6">
    <source>
        <dbReference type="ARBA" id="ARBA00022692"/>
    </source>
</evidence>
<organism evidence="16">
    <name type="scientific">hydrothermal vent metagenome</name>
    <dbReference type="NCBI Taxonomy" id="652676"/>
    <lineage>
        <taxon>unclassified sequences</taxon>
        <taxon>metagenomes</taxon>
        <taxon>ecological metagenomes</taxon>
    </lineage>
</organism>
<feature type="transmembrane region" description="Helical" evidence="13">
    <location>
        <begin position="447"/>
        <end position="470"/>
    </location>
</feature>
<feature type="domain" description="Membrane insertase YidC N-terminal" evidence="15">
    <location>
        <begin position="101"/>
        <end position="373"/>
    </location>
</feature>
<protein>
    <recommendedName>
        <fullName evidence="3">Membrane protein insertase YidC</fullName>
    </recommendedName>
    <alternativeName>
        <fullName evidence="12">Foldase YidC</fullName>
    </alternativeName>
    <alternativeName>
        <fullName evidence="11">Membrane integrase YidC</fullName>
    </alternativeName>
</protein>
<evidence type="ECO:0000256" key="7">
    <source>
        <dbReference type="ARBA" id="ARBA00022927"/>
    </source>
</evidence>
<feature type="domain" description="Membrane insertase YidC/Oxa/ALB C-terminal" evidence="14">
    <location>
        <begin position="384"/>
        <end position="560"/>
    </location>
</feature>
<dbReference type="InterPro" id="IPR028053">
    <property type="entry name" value="Membr_insert_YidC_N"/>
</dbReference>
<evidence type="ECO:0000256" key="8">
    <source>
        <dbReference type="ARBA" id="ARBA00022989"/>
    </source>
</evidence>